<comment type="similarity">
    <text evidence="2 9">Belongs to the XK family.</text>
</comment>
<keyword evidence="5" id="KW-0053">Apoptosis</keyword>
<evidence type="ECO:0000256" key="1">
    <source>
        <dbReference type="ARBA" id="ARBA00004651"/>
    </source>
</evidence>
<evidence type="ECO:0000256" key="3">
    <source>
        <dbReference type="ARBA" id="ARBA00022475"/>
    </source>
</evidence>
<evidence type="ECO:0000313" key="11">
    <source>
        <dbReference type="Proteomes" id="UP001474421"/>
    </source>
</evidence>
<dbReference type="GO" id="GO:1902742">
    <property type="term" value="P:apoptotic process involved in development"/>
    <property type="evidence" value="ECO:0007669"/>
    <property type="project" value="TreeGrafter"/>
</dbReference>
<dbReference type="PANTHER" id="PTHR16024:SF8">
    <property type="entry name" value="XK-RELATED PROTEIN 8"/>
    <property type="match status" value="1"/>
</dbReference>
<dbReference type="Proteomes" id="UP001474421">
    <property type="component" value="Unassembled WGS sequence"/>
</dbReference>
<protein>
    <recommendedName>
        <fullName evidence="9">XK-related protein</fullName>
    </recommendedName>
</protein>
<feature type="transmembrane region" description="Helical" evidence="9">
    <location>
        <begin position="214"/>
        <end position="232"/>
    </location>
</feature>
<feature type="transmembrane region" description="Helical" evidence="9">
    <location>
        <begin position="58"/>
        <end position="80"/>
    </location>
</feature>
<dbReference type="InterPro" id="IPR050895">
    <property type="entry name" value="XK-related_scramblase"/>
</dbReference>
<proteinExistence type="inferred from homology"/>
<dbReference type="GO" id="GO:0043652">
    <property type="term" value="P:engulfment of apoptotic cell"/>
    <property type="evidence" value="ECO:0007669"/>
    <property type="project" value="TreeGrafter"/>
</dbReference>
<feature type="transmembrane region" description="Helical" evidence="9">
    <location>
        <begin position="341"/>
        <end position="359"/>
    </location>
</feature>
<feature type="transmembrane region" description="Helical" evidence="9">
    <location>
        <begin position="312"/>
        <end position="329"/>
    </location>
</feature>
<evidence type="ECO:0000256" key="6">
    <source>
        <dbReference type="ARBA" id="ARBA00022989"/>
    </source>
</evidence>
<evidence type="ECO:0000256" key="2">
    <source>
        <dbReference type="ARBA" id="ARBA00008789"/>
    </source>
</evidence>
<keyword evidence="4 9" id="KW-0812">Transmembrane</keyword>
<dbReference type="PANTHER" id="PTHR16024">
    <property type="entry name" value="XK-RELATED PROTEIN"/>
    <property type="match status" value="1"/>
</dbReference>
<gene>
    <name evidence="10" type="ORF">NXF25_015173</name>
</gene>
<dbReference type="InterPro" id="IPR018629">
    <property type="entry name" value="XK-rel"/>
</dbReference>
<dbReference type="AlphaFoldDB" id="A0AAW1AYS8"/>
<feature type="transmembrane region" description="Helical" evidence="9">
    <location>
        <begin position="248"/>
        <end position="265"/>
    </location>
</feature>
<evidence type="ECO:0000256" key="4">
    <source>
        <dbReference type="ARBA" id="ARBA00022692"/>
    </source>
</evidence>
<dbReference type="GO" id="GO:0005886">
    <property type="term" value="C:plasma membrane"/>
    <property type="evidence" value="ECO:0007669"/>
    <property type="project" value="UniProtKB-SubCell"/>
</dbReference>
<keyword evidence="6 9" id="KW-1133">Transmembrane helix</keyword>
<keyword evidence="3" id="KW-1003">Cell membrane</keyword>
<accession>A0AAW1AYS8</accession>
<keyword evidence="7 9" id="KW-0472">Membrane</keyword>
<reference evidence="10 11" key="1">
    <citation type="journal article" date="2024" name="Proc. Natl. Acad. Sci. U.S.A.">
        <title>The genetic regulatory architecture and epigenomic basis for age-related changes in rattlesnake venom.</title>
        <authorList>
            <person name="Hogan M.P."/>
            <person name="Holding M.L."/>
            <person name="Nystrom G.S."/>
            <person name="Colston T.J."/>
            <person name="Bartlett D.A."/>
            <person name="Mason A.J."/>
            <person name="Ellsworth S.A."/>
            <person name="Rautsaw R.M."/>
            <person name="Lawrence K.C."/>
            <person name="Strickland J.L."/>
            <person name="He B."/>
            <person name="Fraser P."/>
            <person name="Margres M.J."/>
            <person name="Gilbert D.M."/>
            <person name="Gibbs H.L."/>
            <person name="Parkinson C.L."/>
            <person name="Rokyta D.R."/>
        </authorList>
    </citation>
    <scope>NUCLEOTIDE SEQUENCE [LARGE SCALE GENOMIC DNA]</scope>
    <source>
        <strain evidence="10">DRR0105</strain>
    </source>
</reference>
<evidence type="ECO:0000313" key="10">
    <source>
        <dbReference type="EMBL" id="KAK9394645.1"/>
    </source>
</evidence>
<dbReference type="EMBL" id="JAOTOJ010000011">
    <property type="protein sequence ID" value="KAK9394645.1"/>
    <property type="molecule type" value="Genomic_DNA"/>
</dbReference>
<evidence type="ECO:0000256" key="5">
    <source>
        <dbReference type="ARBA" id="ARBA00022703"/>
    </source>
</evidence>
<comment type="caution">
    <text evidence="10">The sequence shown here is derived from an EMBL/GenBank/DDBJ whole genome shotgun (WGS) entry which is preliminary data.</text>
</comment>
<keyword evidence="11" id="KW-1185">Reference proteome</keyword>
<dbReference type="Pfam" id="PF09815">
    <property type="entry name" value="XK-related"/>
    <property type="match status" value="1"/>
</dbReference>
<evidence type="ECO:0000256" key="7">
    <source>
        <dbReference type="ARBA" id="ARBA00023136"/>
    </source>
</evidence>
<dbReference type="GO" id="GO:0070782">
    <property type="term" value="P:phosphatidylserine exposure on apoptotic cell surface"/>
    <property type="evidence" value="ECO:0007669"/>
    <property type="project" value="TreeGrafter"/>
</dbReference>
<organism evidence="10 11">
    <name type="scientific">Crotalus adamanteus</name>
    <name type="common">Eastern diamondback rattlesnake</name>
    <dbReference type="NCBI Taxonomy" id="8729"/>
    <lineage>
        <taxon>Eukaryota</taxon>
        <taxon>Metazoa</taxon>
        <taxon>Chordata</taxon>
        <taxon>Craniata</taxon>
        <taxon>Vertebrata</taxon>
        <taxon>Euteleostomi</taxon>
        <taxon>Lepidosauria</taxon>
        <taxon>Squamata</taxon>
        <taxon>Bifurcata</taxon>
        <taxon>Unidentata</taxon>
        <taxon>Episquamata</taxon>
        <taxon>Toxicofera</taxon>
        <taxon>Serpentes</taxon>
        <taxon>Colubroidea</taxon>
        <taxon>Viperidae</taxon>
        <taxon>Crotalinae</taxon>
        <taxon>Crotalus</taxon>
    </lineage>
</organism>
<feature type="transmembrane region" description="Helical" evidence="9">
    <location>
        <begin position="272"/>
        <end position="297"/>
    </location>
</feature>
<comment type="catalytic activity">
    <reaction evidence="8">
        <text>a 1,2-diacyl-sn-glycero-3-phospho-L-serine(in) = a 1,2-diacyl-sn-glycero-3-phospho-L-serine(out)</text>
        <dbReference type="Rhea" id="RHEA:38663"/>
        <dbReference type="ChEBI" id="CHEBI:57262"/>
    </reaction>
</comment>
<feature type="transmembrane region" description="Helical" evidence="9">
    <location>
        <begin position="371"/>
        <end position="390"/>
    </location>
</feature>
<evidence type="ECO:0000256" key="9">
    <source>
        <dbReference type="RuleBase" id="RU910716"/>
    </source>
</evidence>
<comment type="subcellular location">
    <subcellularLocation>
        <location evidence="1">Cell membrane</location>
        <topology evidence="1">Multi-pass membrane protein</topology>
    </subcellularLocation>
    <subcellularLocation>
        <location evidence="9">Membrane</location>
        <topology evidence="9">Multi-pass membrane protein</topology>
    </subcellularLocation>
</comment>
<evidence type="ECO:0000256" key="8">
    <source>
        <dbReference type="ARBA" id="ARBA00024479"/>
    </source>
</evidence>
<sequence>MLRRSPSRRPAPSARRGLLRGFWPLEALSLPSTGTMARTGCTPGCSLPQPPPFRFLDLAFALVGTLAFLLDLVADVWVAASYLRAGHLPWGGLVLGLLLLSSLTTQFFSWAWFRSDSDKEGLSQPSPGTWKLLHLLQLGYLYRHFCVALFRCLCVLRVGFQAWKMEDATATHQAFAIFLSHDVSLLRLFETFLESAPQLILVIYIILHTNQAEVFQVLGICTSFLCITWALLDYHRTLRSFLRDKHKLAFLSSVLYFLWNFLLMCPRILSLALFAVVFSGYVFLHFLGIWLVMFLWVSLQGTDLMENATFEWFYRATVAVILYFCWFNVAEGKTRHRSTIYHTFLFVDSVILVVSWLWYRIPSSWDSQVCPALLAALVCYALGIFLKCIYYKCFHPTMKTVLLMDYDEVDRNGDAVVLQQMVIEPVINHRTYRLSQNFFAGSLAEETQYQRNGTVSDMYL</sequence>
<name>A0AAW1AYS8_CROAD</name>
<feature type="transmembrane region" description="Helical" evidence="9">
    <location>
        <begin position="92"/>
        <end position="113"/>
    </location>
</feature>